<dbReference type="PANTHER" id="PTHR34374">
    <property type="entry name" value="LARGE RIBOSOMAL RNA SUBUNIT ACCUMULATION PROTEIN YCED HOMOLOG 1, CHLOROPLASTIC"/>
    <property type="match status" value="1"/>
</dbReference>
<dbReference type="AlphaFoldDB" id="A0A5S4ZWR9"/>
<dbReference type="PANTHER" id="PTHR34374:SF1">
    <property type="entry name" value="LARGE RIBOSOMAL RNA SUBUNIT ACCUMULATION PROTEIN YCED HOMOLOG 1, CHLOROPLASTIC"/>
    <property type="match status" value="1"/>
</dbReference>
<dbReference type="Pfam" id="PF02620">
    <property type="entry name" value="YceD"/>
    <property type="match status" value="1"/>
</dbReference>
<keyword evidence="2" id="KW-1185">Reference proteome</keyword>
<evidence type="ECO:0000313" key="1">
    <source>
        <dbReference type="EMBL" id="TYO97406.1"/>
    </source>
</evidence>
<comment type="caution">
    <text evidence="1">The sequence shown here is derived from an EMBL/GenBank/DDBJ whole genome shotgun (WGS) entry which is preliminary data.</text>
</comment>
<dbReference type="RefSeq" id="WP_166510646.1">
    <property type="nucleotide sequence ID" value="NZ_VNHM01000002.1"/>
</dbReference>
<name>A0A5S4ZWR9_9FIRM</name>
<sequence length="171" mass="19372">MPFLDVEQLKKVNGERRRTVFTGTLPALQVEESTFVFVEPAHFDLMLTNVGNSTINIEGQIQTALKVPCSRCLHDFVLKLNSDFNETYYEKNQPQPGDKNEEWIAYSGDCIDITPEVLGSVLINLPMRFICHEQCRGLCPVCGMDLNAQQCDCVQDDVDPRLAKLKEFLKS</sequence>
<accession>A0A5S4ZWR9</accession>
<gene>
    <name evidence="1" type="ORF">LX24_00601</name>
</gene>
<evidence type="ECO:0008006" key="3">
    <source>
        <dbReference type="Google" id="ProtNLM"/>
    </source>
</evidence>
<evidence type="ECO:0000313" key="2">
    <source>
        <dbReference type="Proteomes" id="UP000323166"/>
    </source>
</evidence>
<reference evidence="1 2" key="1">
    <citation type="submission" date="2019-07" db="EMBL/GenBank/DDBJ databases">
        <title>Genomic Encyclopedia of Type Strains, Phase I: the one thousand microbial genomes (KMG-I) project.</title>
        <authorList>
            <person name="Kyrpides N."/>
        </authorList>
    </citation>
    <scope>NUCLEOTIDE SEQUENCE [LARGE SCALE GENOMIC DNA]</scope>
    <source>
        <strain evidence="1 2">DSM 6562</strain>
    </source>
</reference>
<proteinExistence type="predicted"/>
<dbReference type="InterPro" id="IPR003772">
    <property type="entry name" value="YceD"/>
</dbReference>
<protein>
    <recommendedName>
        <fullName evidence="3">DUF177 domain-containing protein</fullName>
    </recommendedName>
</protein>
<organism evidence="1 2">
    <name type="scientific">Desulfallas thermosapovorans DSM 6562</name>
    <dbReference type="NCBI Taxonomy" id="1121431"/>
    <lineage>
        <taxon>Bacteria</taxon>
        <taxon>Bacillati</taxon>
        <taxon>Bacillota</taxon>
        <taxon>Clostridia</taxon>
        <taxon>Eubacteriales</taxon>
        <taxon>Desulfallaceae</taxon>
        <taxon>Desulfallas</taxon>
    </lineage>
</organism>
<dbReference type="Proteomes" id="UP000323166">
    <property type="component" value="Unassembled WGS sequence"/>
</dbReference>
<dbReference type="EMBL" id="VNHM01000002">
    <property type="protein sequence ID" value="TYO97406.1"/>
    <property type="molecule type" value="Genomic_DNA"/>
</dbReference>